<evidence type="ECO:0000256" key="7">
    <source>
        <dbReference type="SAM" id="MobiDB-lite"/>
    </source>
</evidence>
<evidence type="ECO:0000259" key="8">
    <source>
        <dbReference type="PROSITE" id="PS50048"/>
    </source>
</evidence>
<dbReference type="PROSITE" id="PS00463">
    <property type="entry name" value="ZN2_CY6_FUNGAL_1"/>
    <property type="match status" value="1"/>
</dbReference>
<dbReference type="SUPFAM" id="SSF57701">
    <property type="entry name" value="Zn2/Cys6 DNA-binding domain"/>
    <property type="match status" value="1"/>
</dbReference>
<organism evidence="9 10">
    <name type="scientific">Massarina eburnea CBS 473.64</name>
    <dbReference type="NCBI Taxonomy" id="1395130"/>
    <lineage>
        <taxon>Eukaryota</taxon>
        <taxon>Fungi</taxon>
        <taxon>Dikarya</taxon>
        <taxon>Ascomycota</taxon>
        <taxon>Pezizomycotina</taxon>
        <taxon>Dothideomycetes</taxon>
        <taxon>Pleosporomycetidae</taxon>
        <taxon>Pleosporales</taxon>
        <taxon>Massarineae</taxon>
        <taxon>Massarinaceae</taxon>
        <taxon>Massarina</taxon>
    </lineage>
</organism>
<evidence type="ECO:0000313" key="10">
    <source>
        <dbReference type="Proteomes" id="UP000799753"/>
    </source>
</evidence>
<feature type="domain" description="Zn(2)-C6 fungal-type" evidence="8">
    <location>
        <begin position="29"/>
        <end position="59"/>
    </location>
</feature>
<keyword evidence="10" id="KW-1185">Reference proteome</keyword>
<feature type="region of interest" description="Disordered" evidence="7">
    <location>
        <begin position="1"/>
        <end position="25"/>
    </location>
</feature>
<feature type="region of interest" description="Disordered" evidence="7">
    <location>
        <begin position="143"/>
        <end position="164"/>
    </location>
</feature>
<evidence type="ECO:0000256" key="6">
    <source>
        <dbReference type="ARBA" id="ARBA00023242"/>
    </source>
</evidence>
<keyword evidence="3" id="KW-0805">Transcription regulation</keyword>
<dbReference type="SMART" id="SM00066">
    <property type="entry name" value="GAL4"/>
    <property type="match status" value="1"/>
</dbReference>
<evidence type="ECO:0000256" key="4">
    <source>
        <dbReference type="ARBA" id="ARBA00023125"/>
    </source>
</evidence>
<evidence type="ECO:0000256" key="3">
    <source>
        <dbReference type="ARBA" id="ARBA00023015"/>
    </source>
</evidence>
<dbReference type="EMBL" id="MU006804">
    <property type="protein sequence ID" value="KAF2635706.1"/>
    <property type="molecule type" value="Genomic_DNA"/>
</dbReference>
<dbReference type="InterPro" id="IPR036864">
    <property type="entry name" value="Zn2-C6_fun-type_DNA-bd_sf"/>
</dbReference>
<proteinExistence type="predicted"/>
<name>A0A6A6RKK5_9PLEO</name>
<dbReference type="GO" id="GO:0006351">
    <property type="term" value="P:DNA-templated transcription"/>
    <property type="evidence" value="ECO:0007669"/>
    <property type="project" value="InterPro"/>
</dbReference>
<dbReference type="InterPro" id="IPR007219">
    <property type="entry name" value="XnlR_reg_dom"/>
</dbReference>
<feature type="region of interest" description="Disordered" evidence="7">
    <location>
        <begin position="427"/>
        <end position="449"/>
    </location>
</feature>
<dbReference type="PANTHER" id="PTHR31944:SF131">
    <property type="entry name" value="HEME-RESPONSIVE ZINC FINGER TRANSCRIPTION FACTOR HAP1"/>
    <property type="match status" value="1"/>
</dbReference>
<evidence type="ECO:0000313" key="9">
    <source>
        <dbReference type="EMBL" id="KAF2635706.1"/>
    </source>
</evidence>
<keyword evidence="6" id="KW-0539">Nucleus</keyword>
<evidence type="ECO:0000256" key="2">
    <source>
        <dbReference type="ARBA" id="ARBA00022833"/>
    </source>
</evidence>
<dbReference type="CDD" id="cd12148">
    <property type="entry name" value="fungal_TF_MHR"/>
    <property type="match status" value="1"/>
</dbReference>
<dbReference type="Pfam" id="PF04082">
    <property type="entry name" value="Fungal_trans"/>
    <property type="match status" value="1"/>
</dbReference>
<dbReference type="GO" id="GO:0001228">
    <property type="term" value="F:DNA-binding transcription activator activity, RNA polymerase II-specific"/>
    <property type="evidence" value="ECO:0007669"/>
    <property type="project" value="TreeGrafter"/>
</dbReference>
<gene>
    <name evidence="9" type="ORF">P280DRAFT_436629</name>
</gene>
<reference evidence="9" key="1">
    <citation type="journal article" date="2020" name="Stud. Mycol.">
        <title>101 Dothideomycetes genomes: a test case for predicting lifestyles and emergence of pathogens.</title>
        <authorList>
            <person name="Haridas S."/>
            <person name="Albert R."/>
            <person name="Binder M."/>
            <person name="Bloem J."/>
            <person name="Labutti K."/>
            <person name="Salamov A."/>
            <person name="Andreopoulos B."/>
            <person name="Baker S."/>
            <person name="Barry K."/>
            <person name="Bills G."/>
            <person name="Bluhm B."/>
            <person name="Cannon C."/>
            <person name="Castanera R."/>
            <person name="Culley D."/>
            <person name="Daum C."/>
            <person name="Ezra D."/>
            <person name="Gonzalez J."/>
            <person name="Henrissat B."/>
            <person name="Kuo A."/>
            <person name="Liang C."/>
            <person name="Lipzen A."/>
            <person name="Lutzoni F."/>
            <person name="Magnuson J."/>
            <person name="Mondo S."/>
            <person name="Nolan M."/>
            <person name="Ohm R."/>
            <person name="Pangilinan J."/>
            <person name="Park H.-J."/>
            <person name="Ramirez L."/>
            <person name="Alfaro M."/>
            <person name="Sun H."/>
            <person name="Tritt A."/>
            <person name="Yoshinaga Y."/>
            <person name="Zwiers L.-H."/>
            <person name="Turgeon B."/>
            <person name="Goodwin S."/>
            <person name="Spatafora J."/>
            <person name="Crous P."/>
            <person name="Grigoriev I."/>
        </authorList>
    </citation>
    <scope>NUCLEOTIDE SEQUENCE</scope>
    <source>
        <strain evidence="9">CBS 473.64</strain>
    </source>
</reference>
<dbReference type="GO" id="GO:0008270">
    <property type="term" value="F:zinc ion binding"/>
    <property type="evidence" value="ECO:0007669"/>
    <property type="project" value="InterPro"/>
</dbReference>
<protein>
    <recommendedName>
        <fullName evidence="8">Zn(2)-C6 fungal-type domain-containing protein</fullName>
    </recommendedName>
</protein>
<dbReference type="Proteomes" id="UP000799753">
    <property type="component" value="Unassembled WGS sequence"/>
</dbReference>
<dbReference type="Gene3D" id="4.10.240.10">
    <property type="entry name" value="Zn(2)-C6 fungal-type DNA-binding domain"/>
    <property type="match status" value="1"/>
</dbReference>
<dbReference type="GO" id="GO:0000978">
    <property type="term" value="F:RNA polymerase II cis-regulatory region sequence-specific DNA binding"/>
    <property type="evidence" value="ECO:0007669"/>
    <property type="project" value="TreeGrafter"/>
</dbReference>
<sequence length="799" mass="89474">MESASELPSLQHAETDGTGPVRRRRPALSCVECRRRKVKCDRDKPCGPCRRTESPTCTYRHHPRDRHARSTMHMPSENLMNETRSSDISFQSPALNFASRITPYGVGLRGSNGIPSLSSGCDDTISELANKIRSLESRLAAFTHSETESQSSSGPPPRATELSGHSGAQFVKSKFYGESHWNNCLEPYDSLGRSNIVLNANTNRTEIDKASELYVTVAECKRMARTIKATRMLHPTITSEVQESVPPKDVCDELVQCYFRTFEGVFRVLHIPSFLKDCETYWINTTAAKPSVLIKMLLVFSIGVPFYTGPEQPRLRASCTKWIQAAESWLSAPHRKSRLNMAGLQIQILLLLARQVCSVDGDLVWISSGSLLRTAMHLGLHRDPTHFGKMSHFHAEMRRRLWATVMEMTVQSSLDMGMPLMISPNDYDTRPPGNLNDDAIADGSSSTPLPRPANEFTQCSIQIAFYESLPLRVKATSSINSIQSTTSYEETLRLGSEILQNCRRQTAMLRSSMSVLSTIQPNAFQIKLFDTLIRRFALCLHRPYFNRSKQQPKYYYSRKLCLDISVAIAAPASDLAPGEEDDWTRLAHRSIGFVKSFYLHSLSTIYLELISQLQEQHEFIPSSITSVSSAPLPPQLQVYRQVLANAKDKTRERLRNGETNAKGYTWLSCAVARIDALASNADPDVAVIAAAKLAVTDTAELMRTAYFEEHGKHIDLSQRRGPFVGRDHGRGDGADDVTGTPRVVNDDHAWCGEADVLDGGMQDVEWERLMRDESLGFGWGFEGSPESWFGWGWDDVMSM</sequence>
<dbReference type="SMART" id="SM00906">
    <property type="entry name" value="Fungal_trans"/>
    <property type="match status" value="1"/>
</dbReference>
<dbReference type="InterPro" id="IPR001138">
    <property type="entry name" value="Zn2Cys6_DnaBD"/>
</dbReference>
<keyword evidence="5" id="KW-0804">Transcription</keyword>
<dbReference type="OrthoDB" id="4337792at2759"/>
<dbReference type="GO" id="GO:0005634">
    <property type="term" value="C:nucleus"/>
    <property type="evidence" value="ECO:0007669"/>
    <property type="project" value="TreeGrafter"/>
</dbReference>
<evidence type="ECO:0000256" key="5">
    <source>
        <dbReference type="ARBA" id="ARBA00023163"/>
    </source>
</evidence>
<dbReference type="PROSITE" id="PS50048">
    <property type="entry name" value="ZN2_CY6_FUNGAL_2"/>
    <property type="match status" value="1"/>
</dbReference>
<keyword evidence="1" id="KW-0479">Metal-binding</keyword>
<keyword evidence="2" id="KW-0862">Zinc</keyword>
<dbReference type="PANTHER" id="PTHR31944">
    <property type="entry name" value="HEME-RESPONSIVE ZINC FINGER TRANSCRIPTION FACTOR HAP1"/>
    <property type="match status" value="1"/>
</dbReference>
<keyword evidence="4" id="KW-0238">DNA-binding</keyword>
<dbReference type="CDD" id="cd00067">
    <property type="entry name" value="GAL4"/>
    <property type="match status" value="1"/>
</dbReference>
<dbReference type="InterPro" id="IPR051430">
    <property type="entry name" value="Fungal_TF_Env_Response"/>
</dbReference>
<accession>A0A6A6RKK5</accession>
<dbReference type="Pfam" id="PF00172">
    <property type="entry name" value="Zn_clus"/>
    <property type="match status" value="1"/>
</dbReference>
<evidence type="ECO:0000256" key="1">
    <source>
        <dbReference type="ARBA" id="ARBA00022723"/>
    </source>
</evidence>
<dbReference type="AlphaFoldDB" id="A0A6A6RKK5"/>